<feature type="transmembrane region" description="Helical" evidence="7">
    <location>
        <begin position="393"/>
        <end position="419"/>
    </location>
</feature>
<dbReference type="GO" id="GO:0016020">
    <property type="term" value="C:membrane"/>
    <property type="evidence" value="ECO:0007669"/>
    <property type="project" value="UniProtKB-SubCell"/>
</dbReference>
<keyword evidence="3 7" id="KW-0812">Transmembrane</keyword>
<feature type="transmembrane region" description="Helical" evidence="7">
    <location>
        <begin position="230"/>
        <end position="251"/>
    </location>
</feature>
<keyword evidence="6 7" id="KW-0472">Membrane</keyword>
<evidence type="ECO:0000256" key="3">
    <source>
        <dbReference type="ARBA" id="ARBA00022692"/>
    </source>
</evidence>
<reference evidence="8 9" key="1">
    <citation type="journal article" date="2015" name="Sci. Rep.">
        <title>Genome of the facultative scuticociliatosis pathogen Pseudocohnilembus persalinus provides insight into its virulence through horizontal gene transfer.</title>
        <authorList>
            <person name="Xiong J."/>
            <person name="Wang G."/>
            <person name="Cheng J."/>
            <person name="Tian M."/>
            <person name="Pan X."/>
            <person name="Warren A."/>
            <person name="Jiang C."/>
            <person name="Yuan D."/>
            <person name="Miao W."/>
        </authorList>
    </citation>
    <scope>NUCLEOTIDE SEQUENCE [LARGE SCALE GENOMIC DNA]</scope>
    <source>
        <strain evidence="8">36N120E</strain>
    </source>
</reference>
<evidence type="ECO:0000256" key="7">
    <source>
        <dbReference type="RuleBase" id="RU363079"/>
    </source>
</evidence>
<proteinExistence type="inferred from homology"/>
<comment type="similarity">
    <text evidence="2 7">Belongs to the nonaspanin (TM9SF) (TC 9.A.2) family.</text>
</comment>
<dbReference type="InParanoid" id="A0A0V0R0U4"/>
<dbReference type="AlphaFoldDB" id="A0A0V0R0U4"/>
<dbReference type="PANTHER" id="PTHR10766">
    <property type="entry name" value="TRANSMEMBRANE 9 SUPERFAMILY PROTEIN"/>
    <property type="match status" value="1"/>
</dbReference>
<dbReference type="Pfam" id="PF02990">
    <property type="entry name" value="EMP70"/>
    <property type="match status" value="1"/>
</dbReference>
<dbReference type="Proteomes" id="UP000054937">
    <property type="component" value="Unassembled WGS sequence"/>
</dbReference>
<feature type="signal peptide" evidence="7">
    <location>
        <begin position="1"/>
        <end position="19"/>
    </location>
</feature>
<accession>A0A0V0R0U4</accession>
<evidence type="ECO:0000256" key="6">
    <source>
        <dbReference type="ARBA" id="ARBA00023136"/>
    </source>
</evidence>
<dbReference type="OMA" id="KVYYMFG"/>
<keyword evidence="5 7" id="KW-1133">Transmembrane helix</keyword>
<name>A0A0V0R0U4_PSEPJ</name>
<evidence type="ECO:0000256" key="1">
    <source>
        <dbReference type="ARBA" id="ARBA00004141"/>
    </source>
</evidence>
<feature type="transmembrane region" description="Helical" evidence="7">
    <location>
        <begin position="291"/>
        <end position="316"/>
    </location>
</feature>
<protein>
    <recommendedName>
        <fullName evidence="7">Transmembrane 9 superfamily member</fullName>
    </recommendedName>
</protein>
<feature type="transmembrane region" description="Helical" evidence="7">
    <location>
        <begin position="358"/>
        <end position="381"/>
    </location>
</feature>
<evidence type="ECO:0000313" key="8">
    <source>
        <dbReference type="EMBL" id="KRX08166.1"/>
    </source>
</evidence>
<evidence type="ECO:0000256" key="5">
    <source>
        <dbReference type="ARBA" id="ARBA00022989"/>
    </source>
</evidence>
<keyword evidence="9" id="KW-1185">Reference proteome</keyword>
<keyword evidence="4 7" id="KW-0732">Signal</keyword>
<comment type="subcellular location">
    <subcellularLocation>
        <location evidence="1">Membrane</location>
        <topology evidence="1">Multi-pass membrane protein</topology>
    </subcellularLocation>
</comment>
<feature type="chain" id="PRO_5007356080" description="Transmembrane 9 superfamily member" evidence="7">
    <location>
        <begin position="20"/>
        <end position="458"/>
    </location>
</feature>
<dbReference type="EMBL" id="LDAU01000073">
    <property type="protein sequence ID" value="KRX08166.1"/>
    <property type="molecule type" value="Genomic_DNA"/>
</dbReference>
<dbReference type="GO" id="GO:0072657">
    <property type="term" value="P:protein localization to membrane"/>
    <property type="evidence" value="ECO:0007669"/>
    <property type="project" value="TreeGrafter"/>
</dbReference>
<dbReference type="InterPro" id="IPR004240">
    <property type="entry name" value="EMP70"/>
</dbReference>
<comment type="caution">
    <text evidence="7">Lacks conserved residue(s) required for the propagation of feature annotation.</text>
</comment>
<evidence type="ECO:0000313" key="9">
    <source>
        <dbReference type="Proteomes" id="UP000054937"/>
    </source>
</evidence>
<gene>
    <name evidence="8" type="ORF">PPERSA_01711</name>
</gene>
<dbReference type="FunCoup" id="A0A0V0R0U4">
    <property type="interactions" value="434"/>
</dbReference>
<comment type="caution">
    <text evidence="8">The sequence shown here is derived from an EMBL/GenBank/DDBJ whole genome shotgun (WGS) entry which is preliminary data.</text>
</comment>
<organism evidence="8 9">
    <name type="scientific">Pseudocohnilembus persalinus</name>
    <name type="common">Ciliate</name>
    <dbReference type="NCBI Taxonomy" id="266149"/>
    <lineage>
        <taxon>Eukaryota</taxon>
        <taxon>Sar</taxon>
        <taxon>Alveolata</taxon>
        <taxon>Ciliophora</taxon>
        <taxon>Intramacronucleata</taxon>
        <taxon>Oligohymenophorea</taxon>
        <taxon>Scuticociliatia</taxon>
        <taxon>Philasterida</taxon>
        <taxon>Pseudocohnilembidae</taxon>
        <taxon>Pseudocohnilembus</taxon>
    </lineage>
</organism>
<evidence type="ECO:0000256" key="4">
    <source>
        <dbReference type="ARBA" id="ARBA00022729"/>
    </source>
</evidence>
<evidence type="ECO:0000256" key="2">
    <source>
        <dbReference type="ARBA" id="ARBA00005227"/>
    </source>
</evidence>
<sequence>MVKLKKLVILAILIQIYFAFEVSKLGVKYYNQTSEINVYANELTSQKTQLPFDYFYLNFCPTEKKIVQDENLGSLILGDVVIDNLPNLFENLEGNFEVGVPLGYYEKEDGKKKYYLYNHLTFTIKYHKKAVQQQNLKKNEKQQEQIQQYYVVEFFVDPESSYTNNIDGQIIPACELYNESPDNLKQEINVGEDDTYIAFTYDIVFEESDIDYTTRWDIYKKTLGEDEIHWFSLMNSMLIILFLTIILGQVLKRTLSRDIQRYSQVDQQEDLQQDLGWKQLQREVFRSPKRAIFMSTFTGVGIQIFCMTFITLTFTVIGIDQETVRGSFLNSLIICYVFMGTVSGYWSARIYKMLGGVYWLRSTLLVSLLYPSIVFGILFAVDFLLSLEGSMSMGFVVIIELITLWLGVSTPLVFIGAFFGFRREKIENPCSVNPVPNYIPPQPWYLQKKVIYIVGDLC</sequence>
<dbReference type="OrthoDB" id="310621at2759"/>
<feature type="transmembrane region" description="Helical" evidence="7">
    <location>
        <begin position="328"/>
        <end position="346"/>
    </location>
</feature>